<evidence type="ECO:0000256" key="1">
    <source>
        <dbReference type="SAM" id="Coils"/>
    </source>
</evidence>
<dbReference type="EMBL" id="JBHTIW010000005">
    <property type="protein sequence ID" value="MFD0920083.1"/>
    <property type="molecule type" value="Genomic_DNA"/>
</dbReference>
<dbReference type="PROSITE" id="PS51257">
    <property type="entry name" value="PROKAR_LIPOPROTEIN"/>
    <property type="match status" value="1"/>
</dbReference>
<keyword evidence="1" id="KW-0175">Coiled coil</keyword>
<reference evidence="4" key="1">
    <citation type="journal article" date="2019" name="Int. J. Syst. Evol. Microbiol.">
        <title>The Global Catalogue of Microorganisms (GCM) 10K type strain sequencing project: providing services to taxonomists for standard genome sequencing and annotation.</title>
        <authorList>
            <consortium name="The Broad Institute Genomics Platform"/>
            <consortium name="The Broad Institute Genome Sequencing Center for Infectious Disease"/>
            <person name="Wu L."/>
            <person name="Ma J."/>
        </authorList>
    </citation>
    <scope>NUCLEOTIDE SEQUENCE [LARGE SCALE GENOMIC DNA]</scope>
    <source>
        <strain evidence="4">CCUG 56401</strain>
    </source>
</reference>
<organism evidence="3 4">
    <name type="scientific">Saccharopolyspora rosea</name>
    <dbReference type="NCBI Taxonomy" id="524884"/>
    <lineage>
        <taxon>Bacteria</taxon>
        <taxon>Bacillati</taxon>
        <taxon>Actinomycetota</taxon>
        <taxon>Actinomycetes</taxon>
        <taxon>Pseudonocardiales</taxon>
        <taxon>Pseudonocardiaceae</taxon>
        <taxon>Saccharopolyspora</taxon>
    </lineage>
</organism>
<evidence type="ECO:0008006" key="5">
    <source>
        <dbReference type="Google" id="ProtNLM"/>
    </source>
</evidence>
<evidence type="ECO:0000313" key="3">
    <source>
        <dbReference type="EMBL" id="MFD0920083.1"/>
    </source>
</evidence>
<evidence type="ECO:0000256" key="2">
    <source>
        <dbReference type="SAM" id="Phobius"/>
    </source>
</evidence>
<evidence type="ECO:0000313" key="4">
    <source>
        <dbReference type="Proteomes" id="UP001597018"/>
    </source>
</evidence>
<keyword evidence="2" id="KW-1133">Transmembrane helix</keyword>
<name>A0ABW3FR44_9PSEU</name>
<dbReference type="InterPro" id="IPR050445">
    <property type="entry name" value="Bact_polysacc_biosynth/exp"/>
</dbReference>
<comment type="caution">
    <text evidence="3">The sequence shown here is derived from an EMBL/GenBank/DDBJ whole genome shotgun (WGS) entry which is preliminary data.</text>
</comment>
<keyword evidence="2" id="KW-0812">Transmembrane</keyword>
<sequence>MANKRRLLLVSLLIVLIGSCAGLGSALLWPRTYAARAQVLFEISEEKPTGFLRQDRSLTTQLVLLRSRQVLAPVAAQERIPVEEMEKQVTVSLLDSSEVIQVEARAGARDVAQRRAQEIVDRYLQVSTTNSSSEVEGYVHSQLTEVQGQLAQARAHLEGERATSAPGSSALAVAESQVQSLSQREQQLRSQADQLSVAELSRSAPKVVVPPYGVPDAVSPRPLFALAAGVLAGVLVAAVTAAVLVRRWSMR</sequence>
<gene>
    <name evidence="3" type="ORF">ACFQ16_10050</name>
</gene>
<feature type="transmembrane region" description="Helical" evidence="2">
    <location>
        <begin position="223"/>
        <end position="245"/>
    </location>
</feature>
<dbReference type="RefSeq" id="WP_345600890.1">
    <property type="nucleotide sequence ID" value="NZ_BAABLT010000020.1"/>
</dbReference>
<protein>
    <recommendedName>
        <fullName evidence="5">Polysaccharide chain length determinant N-terminal domain-containing protein</fullName>
    </recommendedName>
</protein>
<keyword evidence="4" id="KW-1185">Reference proteome</keyword>
<keyword evidence="2" id="KW-0472">Membrane</keyword>
<dbReference type="PANTHER" id="PTHR32309:SF31">
    <property type="entry name" value="CAPSULAR EXOPOLYSACCHARIDE FAMILY"/>
    <property type="match status" value="1"/>
</dbReference>
<accession>A0ABW3FR44</accession>
<dbReference type="Proteomes" id="UP001597018">
    <property type="component" value="Unassembled WGS sequence"/>
</dbReference>
<proteinExistence type="predicted"/>
<feature type="coiled-coil region" evidence="1">
    <location>
        <begin position="171"/>
        <end position="198"/>
    </location>
</feature>
<dbReference type="PANTHER" id="PTHR32309">
    <property type="entry name" value="TYROSINE-PROTEIN KINASE"/>
    <property type="match status" value="1"/>
</dbReference>